<gene>
    <name evidence="2" type="ORF">OM944_14415</name>
</gene>
<reference evidence="2" key="1">
    <citation type="submission" date="2022-10" db="EMBL/GenBank/DDBJ databases">
        <title>Algoriphagus sp. a novel bacteria isolate from halophytes salicornia europaea.</title>
        <authorList>
            <person name="Peng Y."/>
            <person name="Jiang L."/>
            <person name="Lee J."/>
        </authorList>
    </citation>
    <scope>NUCLEOTIDE SEQUENCE</scope>
    <source>
        <strain evidence="2">TR-M5</strain>
    </source>
</reference>
<name>A0ABY6MDM6_9BACT</name>
<protein>
    <recommendedName>
        <fullName evidence="1">Tox-MPTase3 domain-containing protein</fullName>
    </recommendedName>
</protein>
<evidence type="ECO:0000313" key="2">
    <source>
        <dbReference type="EMBL" id="UZD21857.1"/>
    </source>
</evidence>
<dbReference type="Pfam" id="PF15639">
    <property type="entry name" value="Tox-MPTase3"/>
    <property type="match status" value="1"/>
</dbReference>
<sequence>MKTLGYFKQFFLAPLFLLVGCSEFTDQPQTSLQNKMEIRRNFDQNFDFEEISTLKLLWDQYYEDSSDSSTRYFEVPFSVSFDSANLEHAYKYIGTISNREIKESFVVAVHTFEESVKYNDLRSPVFHRHSKFDGILYYYYLDGEFSHWEIYKEGQMQNQGNRALNYDGSIPKQQDFSNLSMQDPSCNEVSTTTCTRGCWYWDYGGSREYFNCTPWSCTTTVVDPCTGGGGGGPSSINYSTADKNGFKYPPNSGYEDLYPKLTEYLKNKMPLLKTNYAITTAIMNITGLTLTEIQEDLEWGEGPTIIVQQLGTDQNGSEIYGQFDATHPNNLFIDIDLVNDMENSVPGTMDANGLAFLMGVSILHEYVHFGDYVDGNTYPGEEGVIFEQTVYGQTVWRHNAKTILTGN</sequence>
<dbReference type="RefSeq" id="WP_264808323.1">
    <property type="nucleotide sequence ID" value="NZ_CP110226.1"/>
</dbReference>
<evidence type="ECO:0000259" key="1">
    <source>
        <dbReference type="Pfam" id="PF15639"/>
    </source>
</evidence>
<feature type="domain" description="Tox-MPTase3" evidence="1">
    <location>
        <begin position="258"/>
        <end position="392"/>
    </location>
</feature>
<dbReference type="InterPro" id="IPR028913">
    <property type="entry name" value="Tox-MPTase3_dom"/>
</dbReference>
<organism evidence="2 3">
    <name type="scientific">Algoriphagus halophytocola</name>
    <dbReference type="NCBI Taxonomy" id="2991499"/>
    <lineage>
        <taxon>Bacteria</taxon>
        <taxon>Pseudomonadati</taxon>
        <taxon>Bacteroidota</taxon>
        <taxon>Cytophagia</taxon>
        <taxon>Cytophagales</taxon>
        <taxon>Cyclobacteriaceae</taxon>
        <taxon>Algoriphagus</taxon>
    </lineage>
</organism>
<dbReference type="Proteomes" id="UP001163156">
    <property type="component" value="Chromosome"/>
</dbReference>
<dbReference type="PROSITE" id="PS51257">
    <property type="entry name" value="PROKAR_LIPOPROTEIN"/>
    <property type="match status" value="1"/>
</dbReference>
<accession>A0ABY6MDM6</accession>
<evidence type="ECO:0000313" key="3">
    <source>
        <dbReference type="Proteomes" id="UP001163156"/>
    </source>
</evidence>
<proteinExistence type="predicted"/>
<keyword evidence="3" id="KW-1185">Reference proteome</keyword>
<dbReference type="EMBL" id="CP110226">
    <property type="protein sequence ID" value="UZD21857.1"/>
    <property type="molecule type" value="Genomic_DNA"/>
</dbReference>